<evidence type="ECO:0000313" key="4">
    <source>
        <dbReference type="Proteomes" id="UP000298663"/>
    </source>
</evidence>
<gene>
    <name evidence="3" type="ORF">L596_019641</name>
</gene>
<reference evidence="3 4" key="2">
    <citation type="journal article" date="2019" name="G3 (Bethesda)">
        <title>Hybrid Assembly of the Genome of the Entomopathogenic Nematode Steinernema carpocapsae Identifies the X-Chromosome.</title>
        <authorList>
            <person name="Serra L."/>
            <person name="Macchietto M."/>
            <person name="Macias-Munoz A."/>
            <person name="McGill C.J."/>
            <person name="Rodriguez I.M."/>
            <person name="Rodriguez B."/>
            <person name="Murad R."/>
            <person name="Mortazavi A."/>
        </authorList>
    </citation>
    <scope>NUCLEOTIDE SEQUENCE [LARGE SCALE GENOMIC DNA]</scope>
    <source>
        <strain evidence="3 4">ALL</strain>
    </source>
</reference>
<keyword evidence="2" id="KW-0812">Transmembrane</keyword>
<keyword evidence="4" id="KW-1185">Reference proteome</keyword>
<dbReference type="Proteomes" id="UP000298663">
    <property type="component" value="Unassembled WGS sequence"/>
</dbReference>
<comment type="caution">
    <text evidence="3">The sequence shown here is derived from an EMBL/GenBank/DDBJ whole genome shotgun (WGS) entry which is preliminary data.</text>
</comment>
<evidence type="ECO:0000313" key="3">
    <source>
        <dbReference type="EMBL" id="TKR72138.1"/>
    </source>
</evidence>
<name>A0A4U5MRB9_STECR</name>
<dbReference type="OrthoDB" id="5900949at2759"/>
<dbReference type="EMBL" id="AZBU02000006">
    <property type="protein sequence ID" value="TKR72138.1"/>
    <property type="molecule type" value="Genomic_DNA"/>
</dbReference>
<reference evidence="3 4" key="1">
    <citation type="journal article" date="2015" name="Genome Biol.">
        <title>Comparative genomics of Steinernema reveals deeply conserved gene regulatory networks.</title>
        <authorList>
            <person name="Dillman A.R."/>
            <person name="Macchietto M."/>
            <person name="Porter C.F."/>
            <person name="Rogers A."/>
            <person name="Williams B."/>
            <person name="Antoshechkin I."/>
            <person name="Lee M.M."/>
            <person name="Goodwin Z."/>
            <person name="Lu X."/>
            <person name="Lewis E.E."/>
            <person name="Goodrich-Blair H."/>
            <person name="Stock S.P."/>
            <person name="Adams B.J."/>
            <person name="Sternberg P.W."/>
            <person name="Mortazavi A."/>
        </authorList>
    </citation>
    <scope>NUCLEOTIDE SEQUENCE [LARGE SCALE GENOMIC DNA]</scope>
    <source>
        <strain evidence="3 4">ALL</strain>
    </source>
</reference>
<evidence type="ECO:0000256" key="2">
    <source>
        <dbReference type="SAM" id="Phobius"/>
    </source>
</evidence>
<dbReference type="AlphaFoldDB" id="A0A4U5MRB9"/>
<feature type="compositionally biased region" description="Basic and acidic residues" evidence="1">
    <location>
        <begin position="78"/>
        <end position="101"/>
    </location>
</feature>
<keyword evidence="2" id="KW-1133">Transmembrane helix</keyword>
<feature type="region of interest" description="Disordered" evidence="1">
    <location>
        <begin position="33"/>
        <end position="101"/>
    </location>
</feature>
<protein>
    <submittedName>
        <fullName evidence="3">Uncharacterized protein</fullName>
    </submittedName>
</protein>
<evidence type="ECO:0000256" key="1">
    <source>
        <dbReference type="SAM" id="MobiDB-lite"/>
    </source>
</evidence>
<feature type="compositionally biased region" description="Basic and acidic residues" evidence="1">
    <location>
        <begin position="49"/>
        <end position="70"/>
    </location>
</feature>
<organism evidence="3 4">
    <name type="scientific">Steinernema carpocapsae</name>
    <name type="common">Entomopathogenic nematode</name>
    <dbReference type="NCBI Taxonomy" id="34508"/>
    <lineage>
        <taxon>Eukaryota</taxon>
        <taxon>Metazoa</taxon>
        <taxon>Ecdysozoa</taxon>
        <taxon>Nematoda</taxon>
        <taxon>Chromadorea</taxon>
        <taxon>Rhabditida</taxon>
        <taxon>Tylenchina</taxon>
        <taxon>Panagrolaimomorpha</taxon>
        <taxon>Strongyloidoidea</taxon>
        <taxon>Steinernematidae</taxon>
        <taxon>Steinernema</taxon>
    </lineage>
</organism>
<accession>A0A4U5MRB9</accession>
<keyword evidence="2" id="KW-0472">Membrane</keyword>
<proteinExistence type="predicted"/>
<feature type="transmembrane region" description="Helical" evidence="2">
    <location>
        <begin position="6"/>
        <end position="30"/>
    </location>
</feature>
<sequence>MDPLYAFLMFTLNTSIFLALPAASAVFCFWKKSSPDKKLTPSPSPPKMTKSEDTFDQHKPVKREVRRAAEITKGQPVDGKRDDYKTFNKKNMPESDFDKTL</sequence>